<organism evidence="2 3">
    <name type="scientific">Fusarium flagelliforme</name>
    <dbReference type="NCBI Taxonomy" id="2675880"/>
    <lineage>
        <taxon>Eukaryota</taxon>
        <taxon>Fungi</taxon>
        <taxon>Dikarya</taxon>
        <taxon>Ascomycota</taxon>
        <taxon>Pezizomycotina</taxon>
        <taxon>Sordariomycetes</taxon>
        <taxon>Hypocreomycetidae</taxon>
        <taxon>Hypocreales</taxon>
        <taxon>Nectriaceae</taxon>
        <taxon>Fusarium</taxon>
        <taxon>Fusarium incarnatum-equiseti species complex</taxon>
    </lineage>
</organism>
<dbReference type="PANTHER" id="PTHR37540">
    <property type="entry name" value="TRANSCRIPTION FACTOR (ACR-2), PUTATIVE-RELATED-RELATED"/>
    <property type="match status" value="1"/>
</dbReference>
<name>A0A395MDW4_9HYPO</name>
<comment type="caution">
    <text evidence="2">The sequence shown here is derived from an EMBL/GenBank/DDBJ whole genome shotgun (WGS) entry which is preliminary data.</text>
</comment>
<evidence type="ECO:0000313" key="3">
    <source>
        <dbReference type="Proteomes" id="UP000265631"/>
    </source>
</evidence>
<keyword evidence="1" id="KW-0539">Nucleus</keyword>
<dbReference type="STRING" id="2594813.A0A395MDW4"/>
<sequence length="406" mass="45886">MSSDFLVAQFQFISFQDPNDNDKAAKRLARSHAVKQALQNKRKLQKASMQNFCIEDGKNPKRKGKHESPLGILGASTLDPFDSLPIKSSRLQHLLNNHQARQAPEPVFSISQDLDFQNFHSVFRAGLVDPALMNAVMLSLTFAASGGVLNNESLVYRGQAMYHIRETMNKTVSESTIGAILLLVGVEARLGTTSQVQLHMGAVQLLLKACQKSGTRLTEGIKRAIFWQDLNSSILVGSKRIVDHTSFTELEWKRESVSRNLFHLPSGLQIRSHLFSDEFIEVLEDIYALERIRDDYRPADCVVSGANISTKLLFELQQAYDDPVWNEHADLLMWLVYMGGAFAPTGPVRSSYIALLQSEKFGASKSWMQTYEILRDFIWSDVAFRTEVRKLWEEAYPIADRKENNS</sequence>
<gene>
    <name evidence="2" type="ORF">FIE12Z_9732</name>
</gene>
<proteinExistence type="predicted"/>
<evidence type="ECO:0000313" key="2">
    <source>
        <dbReference type="EMBL" id="RFN46044.1"/>
    </source>
</evidence>
<evidence type="ECO:0000256" key="1">
    <source>
        <dbReference type="ARBA" id="ARBA00023242"/>
    </source>
</evidence>
<dbReference type="EMBL" id="PXXK01000325">
    <property type="protein sequence ID" value="RFN46044.1"/>
    <property type="molecule type" value="Genomic_DNA"/>
</dbReference>
<dbReference type="AlphaFoldDB" id="A0A395MDW4"/>
<dbReference type="InterPro" id="IPR021858">
    <property type="entry name" value="Fun_TF"/>
</dbReference>
<dbReference type="Pfam" id="PF11951">
    <property type="entry name" value="Fungal_trans_2"/>
    <property type="match status" value="1"/>
</dbReference>
<reference evidence="2 3" key="1">
    <citation type="journal article" date="2018" name="PLoS Pathog.">
        <title>Evolution of structural diversity of trichothecenes, a family of toxins produced by plant pathogenic and entomopathogenic fungi.</title>
        <authorList>
            <person name="Proctor R.H."/>
            <person name="McCormick S.P."/>
            <person name="Kim H.S."/>
            <person name="Cardoza R.E."/>
            <person name="Stanley A.M."/>
            <person name="Lindo L."/>
            <person name="Kelly A."/>
            <person name="Brown D.W."/>
            <person name="Lee T."/>
            <person name="Vaughan M.M."/>
            <person name="Alexander N.J."/>
            <person name="Busman M."/>
            <person name="Gutierrez S."/>
        </authorList>
    </citation>
    <scope>NUCLEOTIDE SEQUENCE [LARGE SCALE GENOMIC DNA]</scope>
    <source>
        <strain evidence="2 3">NRRL 13405</strain>
    </source>
</reference>
<dbReference type="PANTHER" id="PTHR37540:SF5">
    <property type="entry name" value="TRANSCRIPTION FACTOR DOMAIN-CONTAINING PROTEIN"/>
    <property type="match status" value="1"/>
</dbReference>
<protein>
    <submittedName>
        <fullName evidence="2">Uncharacterized protein</fullName>
    </submittedName>
</protein>
<keyword evidence="3" id="KW-1185">Reference proteome</keyword>
<dbReference type="Proteomes" id="UP000265631">
    <property type="component" value="Unassembled WGS sequence"/>
</dbReference>
<accession>A0A395MDW4</accession>